<evidence type="ECO:0000256" key="2">
    <source>
        <dbReference type="ARBA" id="ARBA00022617"/>
    </source>
</evidence>
<name>A0A3N0VYL4_9FLAO</name>
<dbReference type="PRINTS" id="PR00606">
    <property type="entry name" value="CYTCHROMECID"/>
</dbReference>
<protein>
    <submittedName>
        <fullName evidence="10 11">Cytochrome C</fullName>
    </submittedName>
</protein>
<dbReference type="InterPro" id="IPR009056">
    <property type="entry name" value="Cyt_c-like_dom"/>
</dbReference>
<evidence type="ECO:0000256" key="4">
    <source>
        <dbReference type="ARBA" id="ARBA00022982"/>
    </source>
</evidence>
<sequence>MKKLLLAALLLSLSSTACSDKKETVATDTTNATESNIMLDEPKPADSSEITSTAAASGPEAEIAEGKSLVEGTDCLGCHKLDSKLVGPAYQEVAAKYTEADIDQLAQKIIDGGKGVWGDIPMTPHAGMSKENAQKMVKYILSLKKS</sequence>
<dbReference type="Gene3D" id="1.10.760.10">
    <property type="entry name" value="Cytochrome c-like domain"/>
    <property type="match status" value="1"/>
</dbReference>
<evidence type="ECO:0000313" key="11">
    <source>
        <dbReference type="EMBL" id="TDX92940.1"/>
    </source>
</evidence>
<evidence type="ECO:0000313" key="10">
    <source>
        <dbReference type="EMBL" id="ROH97884.1"/>
    </source>
</evidence>
<evidence type="ECO:0000256" key="3">
    <source>
        <dbReference type="ARBA" id="ARBA00022723"/>
    </source>
</evidence>
<dbReference type="Pfam" id="PF00034">
    <property type="entry name" value="Cytochrom_C"/>
    <property type="match status" value="1"/>
</dbReference>
<evidence type="ECO:0000313" key="13">
    <source>
        <dbReference type="Proteomes" id="UP000295709"/>
    </source>
</evidence>
<keyword evidence="5 6" id="KW-0408">Iron</keyword>
<accession>A0A3N0VYL4</accession>
<dbReference type="AlphaFoldDB" id="A0A3N0VYL4"/>
<dbReference type="SUPFAM" id="SSF46626">
    <property type="entry name" value="Cytochrome c"/>
    <property type="match status" value="1"/>
</dbReference>
<dbReference type="RefSeq" id="WP_123263089.1">
    <property type="nucleotide sequence ID" value="NZ_RJTX01000002.1"/>
</dbReference>
<comment type="caution">
    <text evidence="10">The sequence shown here is derived from an EMBL/GenBank/DDBJ whole genome shotgun (WGS) entry which is preliminary data.</text>
</comment>
<feature type="region of interest" description="Disordered" evidence="7">
    <location>
        <begin position="24"/>
        <end position="61"/>
    </location>
</feature>
<keyword evidence="1" id="KW-0813">Transport</keyword>
<dbReference type="GO" id="GO:0020037">
    <property type="term" value="F:heme binding"/>
    <property type="evidence" value="ECO:0007669"/>
    <property type="project" value="InterPro"/>
</dbReference>
<organism evidence="10 12">
    <name type="scientific">Chryseobacterium daecheongense</name>
    <dbReference type="NCBI Taxonomy" id="192389"/>
    <lineage>
        <taxon>Bacteria</taxon>
        <taxon>Pseudomonadati</taxon>
        <taxon>Bacteroidota</taxon>
        <taxon>Flavobacteriia</taxon>
        <taxon>Flavobacteriales</taxon>
        <taxon>Weeksellaceae</taxon>
        <taxon>Chryseobacterium group</taxon>
        <taxon>Chryseobacterium</taxon>
    </lineage>
</organism>
<keyword evidence="13" id="KW-1185">Reference proteome</keyword>
<gene>
    <name evidence="11" type="ORF">BCF50_1883</name>
    <name evidence="10" type="ORF">EGI05_11055</name>
</gene>
<feature type="chain" id="PRO_5018072402" evidence="8">
    <location>
        <begin position="20"/>
        <end position="146"/>
    </location>
</feature>
<keyword evidence="2 6" id="KW-0349">Heme</keyword>
<keyword evidence="4" id="KW-0249">Electron transport</keyword>
<dbReference type="GO" id="GO:0009055">
    <property type="term" value="F:electron transfer activity"/>
    <property type="evidence" value="ECO:0007669"/>
    <property type="project" value="InterPro"/>
</dbReference>
<comment type="PTM">
    <text evidence="6">Binds 1 heme c group covalently per subunit.</text>
</comment>
<proteinExistence type="predicted"/>
<evidence type="ECO:0000256" key="8">
    <source>
        <dbReference type="SAM" id="SignalP"/>
    </source>
</evidence>
<dbReference type="OrthoDB" id="9814063at2"/>
<evidence type="ECO:0000256" key="7">
    <source>
        <dbReference type="SAM" id="MobiDB-lite"/>
    </source>
</evidence>
<dbReference type="Proteomes" id="UP000295709">
    <property type="component" value="Unassembled WGS sequence"/>
</dbReference>
<dbReference type="PROSITE" id="PS51007">
    <property type="entry name" value="CYTC"/>
    <property type="match status" value="1"/>
</dbReference>
<feature type="compositionally biased region" description="Polar residues" evidence="7">
    <location>
        <begin position="26"/>
        <end position="36"/>
    </location>
</feature>
<dbReference type="InterPro" id="IPR002324">
    <property type="entry name" value="Cyt_c_ID"/>
</dbReference>
<reference evidence="11 13" key="2">
    <citation type="submission" date="2019-03" db="EMBL/GenBank/DDBJ databases">
        <title>Genomic Encyclopedia of Archaeal and Bacterial Type Strains, Phase II (KMG-II): from individual species to whole genera.</title>
        <authorList>
            <person name="Goeker M."/>
        </authorList>
    </citation>
    <scope>NUCLEOTIDE SEQUENCE [LARGE SCALE GENOMIC DNA]</scope>
    <source>
        <strain evidence="11 13">DSM 15235</strain>
    </source>
</reference>
<evidence type="ECO:0000256" key="1">
    <source>
        <dbReference type="ARBA" id="ARBA00022448"/>
    </source>
</evidence>
<keyword evidence="8" id="KW-0732">Signal</keyword>
<feature type="domain" description="Cytochrome c" evidence="9">
    <location>
        <begin position="61"/>
        <end position="144"/>
    </location>
</feature>
<evidence type="ECO:0000256" key="5">
    <source>
        <dbReference type="ARBA" id="ARBA00023004"/>
    </source>
</evidence>
<evidence type="ECO:0000256" key="6">
    <source>
        <dbReference type="PIRSR" id="PIRSR602324-1"/>
    </source>
</evidence>
<feature type="signal peptide" evidence="8">
    <location>
        <begin position="1"/>
        <end position="19"/>
    </location>
</feature>
<feature type="binding site" description="covalent" evidence="6">
    <location>
        <position position="79"/>
    </location>
    <ligand>
        <name>heme c</name>
        <dbReference type="ChEBI" id="CHEBI:61717"/>
    </ligand>
</feature>
<dbReference type="GO" id="GO:0005506">
    <property type="term" value="F:iron ion binding"/>
    <property type="evidence" value="ECO:0007669"/>
    <property type="project" value="InterPro"/>
</dbReference>
<feature type="binding site" description="covalent" evidence="6">
    <location>
        <position position="75"/>
    </location>
    <ligand>
        <name>heme c</name>
        <dbReference type="ChEBI" id="CHEBI:61717"/>
    </ligand>
</feature>
<evidence type="ECO:0000259" key="9">
    <source>
        <dbReference type="PROSITE" id="PS51007"/>
    </source>
</evidence>
<dbReference type="Proteomes" id="UP000269375">
    <property type="component" value="Unassembled WGS sequence"/>
</dbReference>
<dbReference type="EMBL" id="SOQW01000002">
    <property type="protein sequence ID" value="TDX92940.1"/>
    <property type="molecule type" value="Genomic_DNA"/>
</dbReference>
<keyword evidence="3 6" id="KW-0479">Metal-binding</keyword>
<dbReference type="InterPro" id="IPR036909">
    <property type="entry name" value="Cyt_c-like_dom_sf"/>
</dbReference>
<dbReference type="EMBL" id="RJTX01000002">
    <property type="protein sequence ID" value="ROH97884.1"/>
    <property type="molecule type" value="Genomic_DNA"/>
</dbReference>
<feature type="binding site" description="covalent" evidence="6">
    <location>
        <position position="122"/>
    </location>
    <ligand>
        <name>heme c</name>
        <dbReference type="ChEBI" id="CHEBI:61717"/>
    </ligand>
</feature>
<evidence type="ECO:0000313" key="12">
    <source>
        <dbReference type="Proteomes" id="UP000269375"/>
    </source>
</evidence>
<reference evidence="12" key="1">
    <citation type="submission" date="2018-11" db="EMBL/GenBank/DDBJ databases">
        <title>Proposal to divide the Flavobacteriaceae and reorganize its genera based on Amino Acid Identity values calculated from whole genome sequences.</title>
        <authorList>
            <person name="Nicholson A.C."/>
            <person name="Gulvik C.A."/>
            <person name="Whitney A.M."/>
            <person name="Humrighouse B.W."/>
            <person name="Bell M."/>
            <person name="Holmes B."/>
            <person name="Steigerwalt A."/>
            <person name="Villarma A."/>
            <person name="Sheth M."/>
            <person name="Batra D."/>
            <person name="Pryor J."/>
            <person name="Bernardet J.-F."/>
            <person name="Hugo C."/>
            <person name="Kampfer P."/>
            <person name="Newman J."/>
            <person name="Mcquiston J.R."/>
        </authorList>
    </citation>
    <scope>NUCLEOTIDE SEQUENCE [LARGE SCALE GENOMIC DNA]</scope>
    <source>
        <strain evidence="12">DSM 15235</strain>
    </source>
</reference>
<dbReference type="PROSITE" id="PS51257">
    <property type="entry name" value="PROKAR_LIPOPROTEIN"/>
    <property type="match status" value="1"/>
</dbReference>